<accession>A0A844GH33</accession>
<dbReference type="AlphaFoldDB" id="A0A844GH33"/>
<dbReference type="Proteomes" id="UP000437824">
    <property type="component" value="Unassembled WGS sequence"/>
</dbReference>
<reference evidence="1 2" key="1">
    <citation type="submission" date="2019-11" db="EMBL/GenBank/DDBJ databases">
        <title>Draft genome sequence of Blautia luti DSM 14534T, isolated from human stool.</title>
        <authorList>
            <person name="Ortiz R."/>
            <person name="Melis-Arcos F."/>
            <person name="Covarrubias P."/>
            <person name="Cardenas J.P."/>
            <person name="Perez-Donoso J."/>
            <person name="Almonacid D."/>
        </authorList>
    </citation>
    <scope>NUCLEOTIDE SEQUENCE [LARGE SCALE GENOMIC DNA]</scope>
    <source>
        <strain evidence="1 2">DSM 14534</strain>
    </source>
</reference>
<organism evidence="1 2">
    <name type="scientific">Blautia luti DSM 14534 = JCM 17040</name>
    <dbReference type="NCBI Taxonomy" id="649762"/>
    <lineage>
        <taxon>Bacteria</taxon>
        <taxon>Bacillati</taxon>
        <taxon>Bacillota</taxon>
        <taxon>Clostridia</taxon>
        <taxon>Lachnospirales</taxon>
        <taxon>Lachnospiraceae</taxon>
        <taxon>Blautia</taxon>
    </lineage>
</organism>
<evidence type="ECO:0000313" key="1">
    <source>
        <dbReference type="EMBL" id="MTD60489.1"/>
    </source>
</evidence>
<name>A0A844GH33_9FIRM</name>
<evidence type="ECO:0000313" key="2">
    <source>
        <dbReference type="Proteomes" id="UP000437824"/>
    </source>
</evidence>
<comment type="caution">
    <text evidence="1">The sequence shown here is derived from an EMBL/GenBank/DDBJ whole genome shotgun (WGS) entry which is preliminary data.</text>
</comment>
<dbReference type="RefSeq" id="WP_118508812.1">
    <property type="nucleotide sequence ID" value="NZ_WMBC01000002.1"/>
</dbReference>
<sequence length="92" mass="10891">MDEILAETMDVSMVEKQMDTKQNIEAGDEYILQDNRDLEELERRYEKLDLPYAARRVIDDYIACLSTRDERYAQLCYLSGVKTVISHMQEKH</sequence>
<protein>
    <submittedName>
        <fullName evidence="1">Uncharacterized protein</fullName>
    </submittedName>
</protein>
<proteinExistence type="predicted"/>
<dbReference type="EMBL" id="WMBC01000002">
    <property type="protein sequence ID" value="MTD60489.1"/>
    <property type="molecule type" value="Genomic_DNA"/>
</dbReference>
<gene>
    <name evidence="1" type="ORF">GKZ57_04235</name>
</gene>